<evidence type="ECO:0000256" key="1">
    <source>
        <dbReference type="SAM" id="MobiDB-lite"/>
    </source>
</evidence>
<evidence type="ECO:0000313" key="15">
    <source>
        <dbReference type="Proteomes" id="UP000491334"/>
    </source>
</evidence>
<dbReference type="RefSeq" id="WP_007051957.1">
    <property type="nucleotide sequence ID" value="NZ_JBAMGV010000001.1"/>
</dbReference>
<evidence type="ECO:0000313" key="5">
    <source>
        <dbReference type="EMBL" id="KAB7320979.1"/>
    </source>
</evidence>
<dbReference type="EMBL" id="WDRV01000021">
    <property type="protein sequence ID" value="KAB7320979.1"/>
    <property type="molecule type" value="Genomic_DNA"/>
</dbReference>
<dbReference type="Proteomes" id="UP000257074">
    <property type="component" value="Unassembled WGS sequence"/>
</dbReference>
<accession>A0A374RE35</accession>
<comment type="caution">
    <text evidence="8">The sequence shown here is derived from an EMBL/GenBank/DDBJ whole genome shotgun (WGS) entry which is preliminary data.</text>
</comment>
<dbReference type="Proteomes" id="UP000481350">
    <property type="component" value="Unassembled WGS sequence"/>
</dbReference>
<sequence length="195" mass="21524">MAGNAALDRKAKKKKQGIAGQTIHDTGKDTIMSQYRITATITSQTQATDSGAWQMGITWRKSLTLDPAETQEAADLRNQAWEQAANGIDDETTRRIWQQVDTVTAREAERLRAQVRKLIGLLNAGRPALDENGYPMWDHLIALSNRQCWQWEIAAAHSGCLAAIMQAAGIDDWPPADSMPDITNPVITINLSTNQ</sequence>
<name>A0A374RE35_BIFLN</name>
<evidence type="ECO:0000313" key="10">
    <source>
        <dbReference type="Proteomes" id="UP000261186"/>
    </source>
</evidence>
<dbReference type="EMBL" id="QSAR01000015">
    <property type="protein sequence ID" value="RGW63235.1"/>
    <property type="molecule type" value="Genomic_DNA"/>
</dbReference>
<evidence type="ECO:0000313" key="12">
    <source>
        <dbReference type="Proteomes" id="UP000451234"/>
    </source>
</evidence>
<evidence type="ECO:0000313" key="11">
    <source>
        <dbReference type="Proteomes" id="UP000265775"/>
    </source>
</evidence>
<evidence type="ECO:0000313" key="9">
    <source>
        <dbReference type="Proteomes" id="UP000257074"/>
    </source>
</evidence>
<dbReference type="EMBL" id="WDTJ01000016">
    <property type="protein sequence ID" value="KAB7234659.1"/>
    <property type="molecule type" value="Genomic_DNA"/>
</dbReference>
<dbReference type="EMBL" id="WDZO01000052">
    <property type="protein sequence ID" value="KAB6909793.1"/>
    <property type="molecule type" value="Genomic_DNA"/>
</dbReference>
<reference evidence="12 13" key="3">
    <citation type="journal article" date="2019" name="Nat. Med.">
        <title>A library of human gut bacterial isolates paired with longitudinal multiomics data enables mechanistic microbiome research.</title>
        <authorList>
            <person name="Poyet M."/>
            <person name="Groussin M."/>
            <person name="Gibbons S.M."/>
            <person name="Avila-Pacheco J."/>
            <person name="Jiang X."/>
            <person name="Kearney S.M."/>
            <person name="Perrotta A.R."/>
            <person name="Berdy B."/>
            <person name="Zhao S."/>
            <person name="Lieberman T.D."/>
            <person name="Swanson P.K."/>
            <person name="Smith M."/>
            <person name="Roesemann S."/>
            <person name="Alexander J.E."/>
            <person name="Rich S.A."/>
            <person name="Livny J."/>
            <person name="Vlamakis H."/>
            <person name="Clish C."/>
            <person name="Bullock K."/>
            <person name="Deik A."/>
            <person name="Scott J."/>
            <person name="Pierce K.A."/>
            <person name="Xavier R.J."/>
            <person name="Alm E.J."/>
        </authorList>
    </citation>
    <scope>NUCLEOTIDE SEQUENCE [LARGE SCALE GENOMIC DNA]</scope>
    <source>
        <strain evidence="4 13">BIOML-A118</strain>
        <strain evidence="2 14">BIOML-A283</strain>
        <strain evidence="3 15">BIOML-A284</strain>
        <strain evidence="5 12">BIOML-A75</strain>
    </source>
</reference>
<evidence type="ECO:0000313" key="2">
    <source>
        <dbReference type="EMBL" id="KAB6909793.1"/>
    </source>
</evidence>
<proteinExistence type="predicted"/>
<reference evidence="6 9" key="1">
    <citation type="journal article" date="2017" name="Anaerobe">
        <title>Quantification, isolation and characterization of Bifidobacterium from the vaginal microbiomes of reproductive aged women.</title>
        <authorList>
            <person name="Freitas A.C."/>
            <person name="Hill J.E."/>
        </authorList>
    </citation>
    <scope>NUCLEOTIDE SEQUENCE [LARGE SCALE GENOMIC DNA]</scope>
    <source>
        <strain evidence="6 9">N6D05</strain>
    </source>
</reference>
<dbReference type="Proteomes" id="UP000265775">
    <property type="component" value="Unassembled WGS sequence"/>
</dbReference>
<evidence type="ECO:0000313" key="13">
    <source>
        <dbReference type="Proteomes" id="UP000460333"/>
    </source>
</evidence>
<dbReference type="AlphaFoldDB" id="A0A374RE35"/>
<dbReference type="Proteomes" id="UP000491334">
    <property type="component" value="Unassembled WGS sequence"/>
</dbReference>
<dbReference type="EMBL" id="WDZP01000053">
    <property type="protein sequence ID" value="KAB6915483.1"/>
    <property type="molecule type" value="Genomic_DNA"/>
</dbReference>
<gene>
    <name evidence="6" type="ORF">CE169_12175</name>
    <name evidence="8" type="ORF">DWV59_10315</name>
    <name evidence="7" type="ORF">DXC85_09370</name>
    <name evidence="5" type="ORF">GBB65_10610</name>
    <name evidence="4" type="ORF">GBC43_09245</name>
    <name evidence="2" type="ORF">GBJ98_11060</name>
    <name evidence="3" type="ORF">GBK06_10920</name>
</gene>
<feature type="region of interest" description="Disordered" evidence="1">
    <location>
        <begin position="1"/>
        <end position="22"/>
    </location>
</feature>
<dbReference type="EMBL" id="QSRH01000011">
    <property type="protein sequence ID" value="RGL01759.1"/>
    <property type="molecule type" value="Genomic_DNA"/>
</dbReference>
<organism evidence="8 11">
    <name type="scientific">Bifidobacterium longum</name>
    <dbReference type="NCBI Taxonomy" id="216816"/>
    <lineage>
        <taxon>Bacteria</taxon>
        <taxon>Bacillati</taxon>
        <taxon>Actinomycetota</taxon>
        <taxon>Actinomycetes</taxon>
        <taxon>Bifidobacteriales</taxon>
        <taxon>Bifidobacteriaceae</taxon>
        <taxon>Bifidobacterium</taxon>
    </lineage>
</organism>
<reference evidence="10 11" key="2">
    <citation type="submission" date="2018-08" db="EMBL/GenBank/DDBJ databases">
        <title>A genome reference for cultivated species of the human gut microbiota.</title>
        <authorList>
            <person name="Zou Y."/>
            <person name="Xue W."/>
            <person name="Luo G."/>
        </authorList>
    </citation>
    <scope>NUCLEOTIDE SEQUENCE [LARGE SCALE GENOMIC DNA]</scope>
    <source>
        <strain evidence="8 11">AF11-12</strain>
        <strain evidence="7 10">TF08-4AC</strain>
    </source>
</reference>
<evidence type="ECO:0000313" key="14">
    <source>
        <dbReference type="Proteomes" id="UP000481350"/>
    </source>
</evidence>
<evidence type="ECO:0000313" key="7">
    <source>
        <dbReference type="EMBL" id="RGL01759.1"/>
    </source>
</evidence>
<protein>
    <submittedName>
        <fullName evidence="8">Uncharacterized protein</fullName>
    </submittedName>
</protein>
<dbReference type="Proteomes" id="UP000460333">
    <property type="component" value="Unassembled WGS sequence"/>
</dbReference>
<evidence type="ECO:0000313" key="4">
    <source>
        <dbReference type="EMBL" id="KAB7234659.1"/>
    </source>
</evidence>
<dbReference type="Proteomes" id="UP000451234">
    <property type="component" value="Unassembled WGS sequence"/>
</dbReference>
<evidence type="ECO:0000313" key="3">
    <source>
        <dbReference type="EMBL" id="KAB6915483.1"/>
    </source>
</evidence>
<evidence type="ECO:0000313" key="8">
    <source>
        <dbReference type="EMBL" id="RGW63235.1"/>
    </source>
</evidence>
<dbReference type="EMBL" id="NJNR01000117">
    <property type="protein sequence ID" value="RDX01803.1"/>
    <property type="molecule type" value="Genomic_DNA"/>
</dbReference>
<evidence type="ECO:0000313" key="6">
    <source>
        <dbReference type="EMBL" id="RDX01803.1"/>
    </source>
</evidence>
<dbReference type="Proteomes" id="UP000261186">
    <property type="component" value="Unassembled WGS sequence"/>
</dbReference>